<keyword evidence="9" id="KW-1185">Reference proteome</keyword>
<evidence type="ECO:0000313" key="8">
    <source>
        <dbReference type="EMBL" id="MEQ6357299.1"/>
    </source>
</evidence>
<name>A0ABV1N0F5_9BACI</name>
<dbReference type="InterPro" id="IPR023827">
    <property type="entry name" value="Peptidase_S8_Asp-AS"/>
</dbReference>
<keyword evidence="3 5" id="KW-0378">Hydrolase</keyword>
<feature type="active site" description="Charge relay system" evidence="5">
    <location>
        <position position="50"/>
    </location>
</feature>
<dbReference type="InterPro" id="IPR000209">
    <property type="entry name" value="Peptidase_S8/S53_dom"/>
</dbReference>
<dbReference type="InterPro" id="IPR022398">
    <property type="entry name" value="Peptidase_S8_His-AS"/>
</dbReference>
<dbReference type="InterPro" id="IPR034202">
    <property type="entry name" value="Subtilisin_Carlsberg-like"/>
</dbReference>
<dbReference type="EMBL" id="JBEGDG010000024">
    <property type="protein sequence ID" value="MEQ6357299.1"/>
    <property type="molecule type" value="Genomic_DNA"/>
</dbReference>
<evidence type="ECO:0000259" key="7">
    <source>
        <dbReference type="Pfam" id="PF00082"/>
    </source>
</evidence>
<comment type="similarity">
    <text evidence="1 5 6">Belongs to the peptidase S8 family.</text>
</comment>
<feature type="active site" description="Charge relay system" evidence="5">
    <location>
        <position position="251"/>
    </location>
</feature>
<dbReference type="PROSITE" id="PS00138">
    <property type="entry name" value="SUBTILASE_SER"/>
    <property type="match status" value="1"/>
</dbReference>
<keyword evidence="2 5" id="KW-0645">Protease</keyword>
<gene>
    <name evidence="8" type="ORF">ABNX05_22040</name>
</gene>
<evidence type="ECO:0000256" key="5">
    <source>
        <dbReference type="PROSITE-ProRule" id="PRU01240"/>
    </source>
</evidence>
<evidence type="ECO:0000313" key="9">
    <source>
        <dbReference type="Proteomes" id="UP001478862"/>
    </source>
</evidence>
<keyword evidence="4 5" id="KW-0720">Serine protease</keyword>
<dbReference type="Proteomes" id="UP001478862">
    <property type="component" value="Unassembled WGS sequence"/>
</dbReference>
<evidence type="ECO:0000256" key="1">
    <source>
        <dbReference type="ARBA" id="ARBA00011073"/>
    </source>
</evidence>
<comment type="caution">
    <text evidence="8">The sequence shown here is derived from an EMBL/GenBank/DDBJ whole genome shotgun (WGS) entry which is preliminary data.</text>
</comment>
<dbReference type="PRINTS" id="PR00723">
    <property type="entry name" value="SUBTILISIN"/>
</dbReference>
<feature type="domain" description="Peptidase S8/S53" evidence="7">
    <location>
        <begin position="41"/>
        <end position="274"/>
    </location>
</feature>
<dbReference type="PANTHER" id="PTHR43399">
    <property type="entry name" value="SUBTILISIN-RELATED"/>
    <property type="match status" value="1"/>
</dbReference>
<dbReference type="CDD" id="cd07477">
    <property type="entry name" value="Peptidases_S8_Subtilisin_subset"/>
    <property type="match status" value="1"/>
</dbReference>
<protein>
    <submittedName>
        <fullName evidence="8">S8 family peptidase</fullName>
    </submittedName>
</protein>
<reference evidence="8 9" key="1">
    <citation type="submission" date="2024-06" db="EMBL/GenBank/DDBJ databases">
        <title>Lysinibacillus zambalefons sp. nov., a Novel Firmicute Isolated from the Poon Bato Zambales Hyperalkaline Spring.</title>
        <authorList>
            <person name="Aja J.A."/>
            <person name="Lazaro J.E.H."/>
            <person name="Llorin L.D."/>
            <person name="Lim K.R."/>
            <person name="Teodosio J."/>
            <person name="Dalisay D.S."/>
        </authorList>
    </citation>
    <scope>NUCLEOTIDE SEQUENCE [LARGE SCALE GENOMIC DNA]</scope>
    <source>
        <strain evidence="8 9">M3</strain>
    </source>
</reference>
<dbReference type="PROSITE" id="PS51892">
    <property type="entry name" value="SUBTILASE"/>
    <property type="match status" value="1"/>
</dbReference>
<feature type="active site" description="Charge relay system" evidence="5">
    <location>
        <position position="87"/>
    </location>
</feature>
<dbReference type="SUPFAM" id="SSF52743">
    <property type="entry name" value="Subtilisin-like"/>
    <property type="match status" value="1"/>
</dbReference>
<evidence type="ECO:0000256" key="3">
    <source>
        <dbReference type="ARBA" id="ARBA00022801"/>
    </source>
</evidence>
<proteinExistence type="inferred from homology"/>
<dbReference type="RefSeq" id="WP_349661664.1">
    <property type="nucleotide sequence ID" value="NZ_JBEGDG010000024.1"/>
</dbReference>
<dbReference type="InterPro" id="IPR023828">
    <property type="entry name" value="Peptidase_S8_Ser-AS"/>
</dbReference>
<evidence type="ECO:0000256" key="4">
    <source>
        <dbReference type="ARBA" id="ARBA00022825"/>
    </source>
</evidence>
<accession>A0ABV1N0F5</accession>
<evidence type="ECO:0000256" key="2">
    <source>
        <dbReference type="ARBA" id="ARBA00022670"/>
    </source>
</evidence>
<dbReference type="Pfam" id="PF00082">
    <property type="entry name" value="Peptidase_S8"/>
    <property type="match status" value="1"/>
</dbReference>
<dbReference type="Gene3D" id="3.40.50.200">
    <property type="entry name" value="Peptidase S8/S53 domain"/>
    <property type="match status" value="1"/>
</dbReference>
<sequence length="307" mass="33340">MNSEIILRPVKIVKLFKVLNAVPDNLDKIRARELWEETDQGSGSVVAVLDSGVQVDHPSLKDNIIDGYNFTDDDEGNPIIYQDYLGHGTHVSGIIAAVDNGRGITGVAPKSKLLILKVINHKGRGSFENLIKAIMYAVDWTGPNGEKVNIMNMSLGSPEPNEELYKAIKYASSKGILLVAAAGNEGDGESDTIEISYPGFYKEVIQVGSISETETPSKFSNTNVNLDFVGPGENILSTHLNSDYVELTGTSMASPFVAGAAALIIKMINRSEPHLIPMYVYDYLLSHALPLDNFSINQVGNGFIQLK</sequence>
<organism evidence="8 9">
    <name type="scientific">Lysinibacillus zambalensis</name>
    <dbReference type="NCBI Taxonomy" id="3160866"/>
    <lineage>
        <taxon>Bacteria</taxon>
        <taxon>Bacillati</taxon>
        <taxon>Bacillota</taxon>
        <taxon>Bacilli</taxon>
        <taxon>Bacillales</taxon>
        <taxon>Bacillaceae</taxon>
        <taxon>Lysinibacillus</taxon>
    </lineage>
</organism>
<dbReference type="PROSITE" id="PS00136">
    <property type="entry name" value="SUBTILASE_ASP"/>
    <property type="match status" value="1"/>
</dbReference>
<dbReference type="InterPro" id="IPR015500">
    <property type="entry name" value="Peptidase_S8_subtilisin-rel"/>
</dbReference>
<dbReference type="PROSITE" id="PS00137">
    <property type="entry name" value="SUBTILASE_HIS"/>
    <property type="match status" value="1"/>
</dbReference>
<evidence type="ECO:0000256" key="6">
    <source>
        <dbReference type="RuleBase" id="RU003355"/>
    </source>
</evidence>
<dbReference type="InterPro" id="IPR051048">
    <property type="entry name" value="Peptidase_S8/S53_subtilisin"/>
</dbReference>
<dbReference type="PANTHER" id="PTHR43399:SF4">
    <property type="entry name" value="CELL WALL-ASSOCIATED PROTEASE"/>
    <property type="match status" value="1"/>
</dbReference>
<dbReference type="InterPro" id="IPR036852">
    <property type="entry name" value="Peptidase_S8/S53_dom_sf"/>
</dbReference>